<dbReference type="VEuPathDB" id="FungiDB:SI65_06469"/>
<gene>
    <name evidence="1" type="ORF">SI65_06469</name>
</gene>
<sequence length="117" mass="13080">MTTHFNSHISLDGTPTLIPQTSAIQSQLKGQGRNDNDMYGHMNNTVYLQIIDSVINIYLIDQCDLDRLAGPCFGNDVWPLDHASEAGNRADLLPHGLLDFVCQRSIWDDRRGVGRRG</sequence>
<dbReference type="EMBL" id="JXNT01000007">
    <property type="protein sequence ID" value="ODM17681.1"/>
    <property type="molecule type" value="Genomic_DNA"/>
</dbReference>
<evidence type="ECO:0000313" key="2">
    <source>
        <dbReference type="Proteomes" id="UP000094569"/>
    </source>
</evidence>
<dbReference type="SUPFAM" id="SSF54637">
    <property type="entry name" value="Thioesterase/thiol ester dehydrase-isomerase"/>
    <property type="match status" value="1"/>
</dbReference>
<reference evidence="1 2" key="1">
    <citation type="journal article" date="2016" name="BMC Genomics">
        <title>Comparative genomic and transcriptomic analyses of the Fuzhuan brick tea-fermentation fungus Aspergillus cristatus.</title>
        <authorList>
            <person name="Ge Y."/>
            <person name="Wang Y."/>
            <person name="Liu Y."/>
            <person name="Tan Y."/>
            <person name="Ren X."/>
            <person name="Zhang X."/>
            <person name="Hyde K.D."/>
            <person name="Liu Y."/>
            <person name="Liu Z."/>
        </authorList>
    </citation>
    <scope>NUCLEOTIDE SEQUENCE [LARGE SCALE GENOMIC DNA]</scope>
    <source>
        <strain evidence="1 2">GZAAS20.1005</strain>
    </source>
</reference>
<organism evidence="1 2">
    <name type="scientific">Aspergillus cristatus</name>
    <name type="common">Chinese Fuzhuan brick tea-fermentation fungus</name>
    <name type="synonym">Eurotium cristatum</name>
    <dbReference type="NCBI Taxonomy" id="573508"/>
    <lineage>
        <taxon>Eukaryota</taxon>
        <taxon>Fungi</taxon>
        <taxon>Dikarya</taxon>
        <taxon>Ascomycota</taxon>
        <taxon>Pezizomycotina</taxon>
        <taxon>Eurotiomycetes</taxon>
        <taxon>Eurotiomycetidae</taxon>
        <taxon>Eurotiales</taxon>
        <taxon>Aspergillaceae</taxon>
        <taxon>Aspergillus</taxon>
        <taxon>Aspergillus subgen. Aspergillus</taxon>
    </lineage>
</organism>
<dbReference type="InterPro" id="IPR029069">
    <property type="entry name" value="HotDog_dom_sf"/>
</dbReference>
<evidence type="ECO:0000313" key="1">
    <source>
        <dbReference type="EMBL" id="ODM17681.1"/>
    </source>
</evidence>
<dbReference type="Gene3D" id="3.10.129.10">
    <property type="entry name" value="Hotdog Thioesterase"/>
    <property type="match status" value="1"/>
</dbReference>
<comment type="caution">
    <text evidence="1">The sequence shown here is derived from an EMBL/GenBank/DDBJ whole genome shotgun (WGS) entry which is preliminary data.</text>
</comment>
<dbReference type="OrthoDB" id="2420454at2759"/>
<keyword evidence="2" id="KW-1185">Reference proteome</keyword>
<name>A0A1E3BA63_ASPCR</name>
<protein>
    <recommendedName>
        <fullName evidence="3">Thioesterase domain-containing protein</fullName>
    </recommendedName>
</protein>
<evidence type="ECO:0008006" key="3">
    <source>
        <dbReference type="Google" id="ProtNLM"/>
    </source>
</evidence>
<dbReference type="AlphaFoldDB" id="A0A1E3BA63"/>
<proteinExistence type="predicted"/>
<dbReference type="Proteomes" id="UP000094569">
    <property type="component" value="Unassembled WGS sequence"/>
</dbReference>
<accession>A0A1E3BA63</accession>